<keyword evidence="1" id="KW-0472">Membrane</keyword>
<evidence type="ECO:0000259" key="2">
    <source>
        <dbReference type="Pfam" id="PF25842"/>
    </source>
</evidence>
<evidence type="ECO:0000313" key="4">
    <source>
        <dbReference type="Proteomes" id="UP000238701"/>
    </source>
</evidence>
<feature type="transmembrane region" description="Helical" evidence="1">
    <location>
        <begin position="88"/>
        <end position="107"/>
    </location>
</feature>
<dbReference type="Pfam" id="PF25842">
    <property type="entry name" value="NfeD_TM"/>
    <property type="match status" value="1"/>
</dbReference>
<organism evidence="3 4">
    <name type="scientific">Candidatus Sulfotelmatobacter kueseliae</name>
    <dbReference type="NCBI Taxonomy" id="2042962"/>
    <lineage>
        <taxon>Bacteria</taxon>
        <taxon>Pseudomonadati</taxon>
        <taxon>Acidobacteriota</taxon>
        <taxon>Terriglobia</taxon>
        <taxon>Terriglobales</taxon>
        <taxon>Candidatus Korobacteraceae</taxon>
        <taxon>Candidatus Sulfotelmatobacter</taxon>
    </lineage>
</organism>
<evidence type="ECO:0000313" key="3">
    <source>
        <dbReference type="EMBL" id="SPF44115.1"/>
    </source>
</evidence>
<dbReference type="OrthoDB" id="119631at2"/>
<feature type="domain" description="Membrane protein NfeD2 N-terminal transmembrane" evidence="2">
    <location>
        <begin position="84"/>
        <end position="141"/>
    </location>
</feature>
<protein>
    <recommendedName>
        <fullName evidence="2">Membrane protein NfeD2 N-terminal transmembrane domain-containing protein</fullName>
    </recommendedName>
</protein>
<dbReference type="InterPro" id="IPR058653">
    <property type="entry name" value="NfeD2_TM"/>
</dbReference>
<dbReference type="AlphaFoldDB" id="A0A2U3KWS8"/>
<sequence length="234" mass="24577">MNSGGFTWADFYLICFAVGFCFSFFSFVFGGHRFGRLHLPHFHGHGIGHLPAAHGPIGHAPAAGGHAPVTHGAGGPRGAASRGSVSPLNPPSIAAFLAWFGGTGYLLSRFSAIWVGFGLILSAGAGLVGGGIIFLFLSKVLMSDQEFLNAADFEMVGVLGKLSVPIREGGTGELIYSQMGTRRVCGARSDDGAVLAKGAEVVVTRYEKGIAFVHLWSELSGELDEISKSERPLE</sequence>
<dbReference type="Proteomes" id="UP000238701">
    <property type="component" value="Unassembled WGS sequence"/>
</dbReference>
<dbReference type="Gene3D" id="2.40.50.140">
    <property type="entry name" value="Nucleic acid-binding proteins"/>
    <property type="match status" value="1"/>
</dbReference>
<reference evidence="4" key="1">
    <citation type="submission" date="2018-02" db="EMBL/GenBank/DDBJ databases">
        <authorList>
            <person name="Hausmann B."/>
        </authorList>
    </citation>
    <scope>NUCLEOTIDE SEQUENCE [LARGE SCALE GENOMIC DNA]</scope>
    <source>
        <strain evidence="4">Peat soil MAG SbA1</strain>
    </source>
</reference>
<accession>A0A2U3KWS8</accession>
<dbReference type="InterPro" id="IPR012340">
    <property type="entry name" value="NA-bd_OB-fold"/>
</dbReference>
<keyword evidence="1" id="KW-1133">Transmembrane helix</keyword>
<proteinExistence type="predicted"/>
<keyword evidence="1" id="KW-0812">Transmembrane</keyword>
<dbReference type="EMBL" id="OMOD01000146">
    <property type="protein sequence ID" value="SPF44115.1"/>
    <property type="molecule type" value="Genomic_DNA"/>
</dbReference>
<evidence type="ECO:0000256" key="1">
    <source>
        <dbReference type="SAM" id="Phobius"/>
    </source>
</evidence>
<feature type="transmembrane region" description="Helical" evidence="1">
    <location>
        <begin position="6"/>
        <end position="29"/>
    </location>
</feature>
<feature type="transmembrane region" description="Helical" evidence="1">
    <location>
        <begin position="113"/>
        <end position="137"/>
    </location>
</feature>
<name>A0A2U3KWS8_9BACT</name>
<gene>
    <name evidence="3" type="ORF">SBA1_510052</name>
</gene>